<evidence type="ECO:0000259" key="8">
    <source>
        <dbReference type="PROSITE" id="PS50035"/>
    </source>
</evidence>
<dbReference type="EMBL" id="BDGG01000002">
    <property type="protein sequence ID" value="GAU94668.1"/>
    <property type="molecule type" value="Genomic_DNA"/>
</dbReference>
<feature type="domain" description="PX" evidence="9">
    <location>
        <begin position="56"/>
        <end position="184"/>
    </location>
</feature>
<keyword evidence="6" id="KW-0443">Lipid metabolism</keyword>
<feature type="region of interest" description="Disordered" evidence="7">
    <location>
        <begin position="552"/>
        <end position="581"/>
    </location>
</feature>
<evidence type="ECO:0000313" key="11">
    <source>
        <dbReference type="Proteomes" id="UP000186922"/>
    </source>
</evidence>
<dbReference type="AlphaFoldDB" id="A0A1D1V829"/>
<evidence type="ECO:0000256" key="5">
    <source>
        <dbReference type="ARBA" id="ARBA00022963"/>
    </source>
</evidence>
<accession>A0A1D1V829</accession>
<keyword evidence="3" id="KW-0677">Repeat</keyword>
<dbReference type="GO" id="GO:0060627">
    <property type="term" value="P:regulation of vesicle-mediated transport"/>
    <property type="evidence" value="ECO:0007669"/>
    <property type="project" value="TreeGrafter"/>
</dbReference>
<evidence type="ECO:0000256" key="6">
    <source>
        <dbReference type="ARBA" id="ARBA00023098"/>
    </source>
</evidence>
<feature type="domain" description="PLD phosphodiesterase" evidence="8">
    <location>
        <begin position="432"/>
        <end position="459"/>
    </location>
</feature>
<gene>
    <name evidence="10" type="primary">RvY_06398</name>
    <name evidence="10" type="synonym">RvY_06398.1</name>
    <name evidence="10" type="ORF">RvY_06398-1</name>
</gene>
<dbReference type="SMART" id="SM00155">
    <property type="entry name" value="PLDc"/>
    <property type="match status" value="1"/>
</dbReference>
<dbReference type="PROSITE" id="PS50195">
    <property type="entry name" value="PX"/>
    <property type="match status" value="1"/>
</dbReference>
<comment type="catalytic activity">
    <reaction evidence="1">
        <text>a 1,2-diacyl-sn-glycero-3-phosphocholine + H2O = a 1,2-diacyl-sn-glycero-3-phosphate + choline + H(+)</text>
        <dbReference type="Rhea" id="RHEA:14445"/>
        <dbReference type="ChEBI" id="CHEBI:15354"/>
        <dbReference type="ChEBI" id="CHEBI:15377"/>
        <dbReference type="ChEBI" id="CHEBI:15378"/>
        <dbReference type="ChEBI" id="CHEBI:57643"/>
        <dbReference type="ChEBI" id="CHEBI:58608"/>
        <dbReference type="EC" id="3.1.4.4"/>
    </reaction>
</comment>
<comment type="caution">
    <text evidence="10">The sequence shown here is derived from an EMBL/GenBank/DDBJ whole genome shotgun (WGS) entry which is preliminary data.</text>
</comment>
<evidence type="ECO:0000256" key="3">
    <source>
        <dbReference type="ARBA" id="ARBA00022737"/>
    </source>
</evidence>
<dbReference type="STRING" id="947166.A0A1D1V829"/>
<dbReference type="PANTHER" id="PTHR18896">
    <property type="entry name" value="PHOSPHOLIPASE D"/>
    <property type="match status" value="1"/>
</dbReference>
<dbReference type="PROSITE" id="PS50035">
    <property type="entry name" value="PLD"/>
    <property type="match status" value="1"/>
</dbReference>
<evidence type="ECO:0000256" key="7">
    <source>
        <dbReference type="SAM" id="MobiDB-lite"/>
    </source>
</evidence>
<dbReference type="InterPro" id="IPR015679">
    <property type="entry name" value="PLipase_D_fam"/>
</dbReference>
<evidence type="ECO:0000256" key="4">
    <source>
        <dbReference type="ARBA" id="ARBA00022801"/>
    </source>
</evidence>
<name>A0A1D1V829_RAMVA</name>
<dbReference type="EC" id="3.1.4.4" evidence="2"/>
<dbReference type="PANTHER" id="PTHR18896:SF76">
    <property type="entry name" value="PHOSPHOLIPASE"/>
    <property type="match status" value="1"/>
</dbReference>
<dbReference type="Gene3D" id="3.30.870.10">
    <property type="entry name" value="Endonuclease Chain A"/>
    <property type="match status" value="1"/>
</dbReference>
<feature type="region of interest" description="Disordered" evidence="7">
    <location>
        <begin position="1"/>
        <end position="24"/>
    </location>
</feature>
<keyword evidence="4" id="KW-0378">Hydrolase</keyword>
<dbReference type="GO" id="GO:0035091">
    <property type="term" value="F:phosphatidylinositol binding"/>
    <property type="evidence" value="ECO:0007669"/>
    <property type="project" value="InterPro"/>
</dbReference>
<dbReference type="InterPro" id="IPR001683">
    <property type="entry name" value="PX_dom"/>
</dbReference>
<protein>
    <recommendedName>
        <fullName evidence="2">phospholipase D</fullName>
        <ecNumber evidence="2">3.1.4.4</ecNumber>
    </recommendedName>
</protein>
<evidence type="ECO:0000313" key="10">
    <source>
        <dbReference type="EMBL" id="GAU94668.1"/>
    </source>
</evidence>
<dbReference type="Pfam" id="PF00787">
    <property type="entry name" value="PX"/>
    <property type="match status" value="1"/>
</dbReference>
<dbReference type="SUPFAM" id="SSF56024">
    <property type="entry name" value="Phospholipase D/nuclease"/>
    <property type="match status" value="1"/>
</dbReference>
<dbReference type="Gene3D" id="3.30.1520.10">
    <property type="entry name" value="Phox-like domain"/>
    <property type="match status" value="1"/>
</dbReference>
<evidence type="ECO:0000256" key="2">
    <source>
        <dbReference type="ARBA" id="ARBA00012027"/>
    </source>
</evidence>
<dbReference type="InterPro" id="IPR036871">
    <property type="entry name" value="PX_dom_sf"/>
</dbReference>
<proteinExistence type="predicted"/>
<dbReference type="GO" id="GO:0009395">
    <property type="term" value="P:phospholipid catabolic process"/>
    <property type="evidence" value="ECO:0007669"/>
    <property type="project" value="TreeGrafter"/>
</dbReference>
<sequence length="936" mass="108018">MDNTLKSEYDEEEEDELDDEMQLDSSSGPNLIFLPFQAFKEYPSLLQGKRVFKEDEPVHVRITNIERTTHPIFHPHIYEIEIQHAGYYWTIRRRYAKIHNLHRRLKLHSLTMRIARKTNLDHLTSNLKPRVPNIPRRMDVFVTPEQLESRRLKVEQFFSELLNVPLWREHPETLRFLEVSELSFLGELGEKGKEMPLEKLSGRVTIPLCCSSNNTFCDALSRWKERWILVKDTYYAYMSSSSKRIGNVLLIDQDLRIEHDARYSIRHKSLIVRNSSRDLVLKFGTQRDLDDWLKYFNYVLSTSGAQFIHAHPHGSSYPLRDDIPAKWFIDGAPYMSALADALEKAQEDIFITDWWLSPEIYMKRPITQGERWRLDRILQRRAEAGVKIYVLLYREVSLALTINSYHSKAILTSRHPNIKVQRHPEHIGANVWLWSHHEKTVIIDQKIGFLGGIDLCFGRWDDHLYRLADVGPLDQENPWSQSDEQKAPLEGGYGLVRAHPDSITAAELLYGGAKEDAAPEEVELRRGDRWRDARAKEEISDGKWRLGQRFPSIKASDEPDGRVTLHRSTSTKNALAKGAKEGPALSRLSAVVEAARRKDKSSLKESFSRRSVSAPSGSSHKIVRNEQELQAVEEEEEVAYGRDRIRLSKDQVKELHEGDSPKFRRSTKLLQNALRLAKRSTIKEESDGVLMSTERRVSENEQPQTDADLDKMNITKSGRLWIGKDYCNEIRQGFVKGAVERPDEDQLDRHAVPRMPWHDAGAVVYEEAARDLARHFIQRWNACKVERNRRDDNYSYLIPRSYDTCAVDRRTLEGTHNCRVQILRSVCTWSAGLQPGKVEDSIHQAYIASIQAARHFIYIEVAKTLSASLLCTELVPLGPFFSLSVESVLHHVGRRQTLRSVQRNWRSAFSAHKESLPRRTKVSGLCGDALEAGHRR</sequence>
<dbReference type="SMART" id="SM00312">
    <property type="entry name" value="PX"/>
    <property type="match status" value="1"/>
</dbReference>
<feature type="compositionally biased region" description="Basic and acidic residues" evidence="7">
    <location>
        <begin position="599"/>
        <end position="608"/>
    </location>
</feature>
<dbReference type="OrthoDB" id="14911at2759"/>
<keyword evidence="11" id="KW-1185">Reference proteome</keyword>
<dbReference type="SUPFAM" id="SSF64268">
    <property type="entry name" value="PX domain"/>
    <property type="match status" value="1"/>
</dbReference>
<dbReference type="Proteomes" id="UP000186922">
    <property type="component" value="Unassembled WGS sequence"/>
</dbReference>
<reference evidence="10 11" key="1">
    <citation type="journal article" date="2016" name="Nat. Commun.">
        <title>Extremotolerant tardigrade genome and improved radiotolerance of human cultured cells by tardigrade-unique protein.</title>
        <authorList>
            <person name="Hashimoto T."/>
            <person name="Horikawa D.D."/>
            <person name="Saito Y."/>
            <person name="Kuwahara H."/>
            <person name="Kozuka-Hata H."/>
            <person name="Shin-I T."/>
            <person name="Minakuchi Y."/>
            <person name="Ohishi K."/>
            <person name="Motoyama A."/>
            <person name="Aizu T."/>
            <person name="Enomoto A."/>
            <person name="Kondo K."/>
            <person name="Tanaka S."/>
            <person name="Hara Y."/>
            <person name="Koshikawa S."/>
            <person name="Sagara H."/>
            <person name="Miura T."/>
            <person name="Yokobori S."/>
            <person name="Miyagawa K."/>
            <person name="Suzuki Y."/>
            <person name="Kubo T."/>
            <person name="Oyama M."/>
            <person name="Kohara Y."/>
            <person name="Fujiyama A."/>
            <person name="Arakawa K."/>
            <person name="Katayama T."/>
            <person name="Toyoda A."/>
            <person name="Kunieda T."/>
        </authorList>
    </citation>
    <scope>NUCLEOTIDE SEQUENCE [LARGE SCALE GENOMIC DNA]</scope>
    <source>
        <strain evidence="10 11">YOKOZUNA-1</strain>
    </source>
</reference>
<dbReference type="InterPro" id="IPR001736">
    <property type="entry name" value="PLipase_D/transphosphatidylase"/>
</dbReference>
<organism evidence="10 11">
    <name type="scientific">Ramazzottius varieornatus</name>
    <name type="common">Water bear</name>
    <name type="synonym">Tardigrade</name>
    <dbReference type="NCBI Taxonomy" id="947166"/>
    <lineage>
        <taxon>Eukaryota</taxon>
        <taxon>Metazoa</taxon>
        <taxon>Ecdysozoa</taxon>
        <taxon>Tardigrada</taxon>
        <taxon>Eutardigrada</taxon>
        <taxon>Parachela</taxon>
        <taxon>Hypsibioidea</taxon>
        <taxon>Ramazzottiidae</taxon>
        <taxon>Ramazzottius</taxon>
    </lineage>
</organism>
<keyword evidence="5" id="KW-0442">Lipid degradation</keyword>
<feature type="compositionally biased region" description="Low complexity" evidence="7">
    <location>
        <begin position="609"/>
        <end position="619"/>
    </location>
</feature>
<feature type="compositionally biased region" description="Acidic residues" evidence="7">
    <location>
        <begin position="9"/>
        <end position="22"/>
    </location>
</feature>
<feature type="region of interest" description="Disordered" evidence="7">
    <location>
        <begin position="599"/>
        <end position="623"/>
    </location>
</feature>
<dbReference type="GO" id="GO:0004630">
    <property type="term" value="F:phospholipase D activity"/>
    <property type="evidence" value="ECO:0007669"/>
    <property type="project" value="UniProtKB-EC"/>
</dbReference>
<evidence type="ECO:0000256" key="1">
    <source>
        <dbReference type="ARBA" id="ARBA00000798"/>
    </source>
</evidence>
<dbReference type="Pfam" id="PF00614">
    <property type="entry name" value="PLDc"/>
    <property type="match status" value="1"/>
</dbReference>
<feature type="region of interest" description="Disordered" evidence="7">
    <location>
        <begin position="685"/>
        <end position="704"/>
    </location>
</feature>
<dbReference type="CDD" id="cd09138">
    <property type="entry name" value="PLDc_vPLD1_2_yPLD_like_1"/>
    <property type="match status" value="1"/>
</dbReference>
<evidence type="ECO:0000259" key="9">
    <source>
        <dbReference type="PROSITE" id="PS50195"/>
    </source>
</evidence>